<feature type="region of interest" description="Disordered" evidence="1">
    <location>
        <begin position="29"/>
        <end position="48"/>
    </location>
</feature>
<dbReference type="EMBL" id="JANBPY010000812">
    <property type="protein sequence ID" value="KAJ1963523.1"/>
    <property type="molecule type" value="Genomic_DNA"/>
</dbReference>
<evidence type="ECO:0000256" key="1">
    <source>
        <dbReference type="SAM" id="MobiDB-lite"/>
    </source>
</evidence>
<organism evidence="3 4">
    <name type="scientific">Dispira parvispora</name>
    <dbReference type="NCBI Taxonomy" id="1520584"/>
    <lineage>
        <taxon>Eukaryota</taxon>
        <taxon>Fungi</taxon>
        <taxon>Fungi incertae sedis</taxon>
        <taxon>Zoopagomycota</taxon>
        <taxon>Kickxellomycotina</taxon>
        <taxon>Dimargaritomycetes</taxon>
        <taxon>Dimargaritales</taxon>
        <taxon>Dimargaritaceae</taxon>
        <taxon>Dispira</taxon>
    </lineage>
</organism>
<feature type="signal peptide" evidence="2">
    <location>
        <begin position="1"/>
        <end position="21"/>
    </location>
</feature>
<keyword evidence="4" id="KW-1185">Reference proteome</keyword>
<comment type="caution">
    <text evidence="3">The sequence shown here is derived from an EMBL/GenBank/DDBJ whole genome shotgun (WGS) entry which is preliminary data.</text>
</comment>
<keyword evidence="2" id="KW-0732">Signal</keyword>
<evidence type="ECO:0000256" key="2">
    <source>
        <dbReference type="SAM" id="SignalP"/>
    </source>
</evidence>
<reference evidence="3" key="1">
    <citation type="submission" date="2022-07" db="EMBL/GenBank/DDBJ databases">
        <title>Phylogenomic reconstructions and comparative analyses of Kickxellomycotina fungi.</title>
        <authorList>
            <person name="Reynolds N.K."/>
            <person name="Stajich J.E."/>
            <person name="Barry K."/>
            <person name="Grigoriev I.V."/>
            <person name="Crous P."/>
            <person name="Smith M.E."/>
        </authorList>
    </citation>
    <scope>NUCLEOTIDE SEQUENCE</scope>
    <source>
        <strain evidence="3">RSA 1196</strain>
    </source>
</reference>
<feature type="chain" id="PRO_5040897854" evidence="2">
    <location>
        <begin position="22"/>
        <end position="61"/>
    </location>
</feature>
<name>A0A9W8AUG1_9FUNG</name>
<gene>
    <name evidence="3" type="ORF">IWQ62_003184</name>
</gene>
<evidence type="ECO:0000313" key="3">
    <source>
        <dbReference type="EMBL" id="KAJ1963523.1"/>
    </source>
</evidence>
<dbReference type="Proteomes" id="UP001150925">
    <property type="component" value="Unassembled WGS sequence"/>
</dbReference>
<accession>A0A9W8AUG1</accession>
<protein>
    <submittedName>
        <fullName evidence="3">Uncharacterized protein</fullName>
    </submittedName>
</protein>
<feature type="compositionally biased region" description="Polar residues" evidence="1">
    <location>
        <begin position="29"/>
        <end position="38"/>
    </location>
</feature>
<proteinExistence type="predicted"/>
<sequence>MLPPTYTALTVFLMVTSIVYASPMPQQLNKRSQAGISSRHQHLAPRQQIKTLSDGNVLDLV</sequence>
<feature type="non-terminal residue" evidence="3">
    <location>
        <position position="61"/>
    </location>
</feature>
<evidence type="ECO:0000313" key="4">
    <source>
        <dbReference type="Proteomes" id="UP001150925"/>
    </source>
</evidence>
<dbReference type="AlphaFoldDB" id="A0A9W8AUG1"/>